<dbReference type="GO" id="GO:0008791">
    <property type="term" value="F:arginine N-succinyltransferase activity"/>
    <property type="evidence" value="ECO:0007669"/>
    <property type="project" value="InterPro"/>
</dbReference>
<accession>A0A5E7IHQ7</accession>
<evidence type="ECO:0000313" key="1">
    <source>
        <dbReference type="EMBL" id="VVO75820.1"/>
    </source>
</evidence>
<dbReference type="RefSeq" id="WP_224790661.1">
    <property type="nucleotide sequence ID" value="NZ_CABVII010000005.1"/>
</dbReference>
<sequence>MSNKTFIAVKAEGCEHRDGIDIFDGGPQIESATAAIPAVRDSQVLQLSIGTPGQQAATYLIRNRPFAEPHIP</sequence>
<dbReference type="Pfam" id="PF04958">
    <property type="entry name" value="AstA"/>
    <property type="match status" value="1"/>
</dbReference>
<reference evidence="1 2" key="1">
    <citation type="submission" date="2019-09" db="EMBL/GenBank/DDBJ databases">
        <authorList>
            <person name="Chandra G."/>
            <person name="Truman W A."/>
        </authorList>
    </citation>
    <scope>NUCLEOTIDE SEQUENCE [LARGE SCALE GENOMIC DNA]</scope>
    <source>
        <strain evidence="1">PS862</strain>
    </source>
</reference>
<protein>
    <submittedName>
        <fullName evidence="1">Uncharacterized protein</fullName>
    </submittedName>
</protein>
<evidence type="ECO:0000313" key="2">
    <source>
        <dbReference type="Proteomes" id="UP000385207"/>
    </source>
</evidence>
<proteinExistence type="predicted"/>
<dbReference type="InterPro" id="IPR007041">
    <property type="entry name" value="Arg_succinylTrfase_AstA/AruG"/>
</dbReference>
<dbReference type="Proteomes" id="UP000385207">
    <property type="component" value="Unassembled WGS sequence"/>
</dbReference>
<dbReference type="EMBL" id="CABVII010000005">
    <property type="protein sequence ID" value="VVO75820.1"/>
    <property type="molecule type" value="Genomic_DNA"/>
</dbReference>
<dbReference type="AlphaFoldDB" id="A0A5E7IHQ7"/>
<dbReference type="SUPFAM" id="SSF55729">
    <property type="entry name" value="Acyl-CoA N-acyltransferases (Nat)"/>
    <property type="match status" value="1"/>
</dbReference>
<gene>
    <name evidence="1" type="ORF">PS862_01570</name>
</gene>
<dbReference type="InterPro" id="IPR016181">
    <property type="entry name" value="Acyl_CoA_acyltransferase"/>
</dbReference>
<dbReference type="GO" id="GO:0006527">
    <property type="term" value="P:L-arginine catabolic process"/>
    <property type="evidence" value="ECO:0007669"/>
    <property type="project" value="InterPro"/>
</dbReference>
<name>A0A5E7IHQ7_PSEFL</name>
<organism evidence="1 2">
    <name type="scientific">Pseudomonas fluorescens</name>
    <dbReference type="NCBI Taxonomy" id="294"/>
    <lineage>
        <taxon>Bacteria</taxon>
        <taxon>Pseudomonadati</taxon>
        <taxon>Pseudomonadota</taxon>
        <taxon>Gammaproteobacteria</taxon>
        <taxon>Pseudomonadales</taxon>
        <taxon>Pseudomonadaceae</taxon>
        <taxon>Pseudomonas</taxon>
    </lineage>
</organism>